<dbReference type="EMBL" id="MK275683">
    <property type="protein sequence ID" value="QBE89440.1"/>
    <property type="molecule type" value="Genomic_DNA"/>
</dbReference>
<evidence type="ECO:0000256" key="16">
    <source>
        <dbReference type="RuleBase" id="RU003404"/>
    </source>
</evidence>
<dbReference type="GO" id="GO:0015990">
    <property type="term" value="P:electron transport coupled proton transport"/>
    <property type="evidence" value="ECO:0007669"/>
    <property type="project" value="TreeGrafter"/>
</dbReference>
<feature type="signal peptide" evidence="17">
    <location>
        <begin position="1"/>
        <end position="29"/>
    </location>
</feature>
<evidence type="ECO:0000313" key="23">
    <source>
        <dbReference type="EMBL" id="QBE89293.1"/>
    </source>
</evidence>
<dbReference type="AlphaFoldDB" id="A0A411LAC5"/>
<dbReference type="GO" id="GO:0042773">
    <property type="term" value="P:ATP synthesis coupled electron transport"/>
    <property type="evidence" value="ECO:0007669"/>
    <property type="project" value="InterPro"/>
</dbReference>
<dbReference type="GO" id="GO:0008137">
    <property type="term" value="F:NADH dehydrogenase (ubiquinone) activity"/>
    <property type="evidence" value="ECO:0007669"/>
    <property type="project" value="UniProtKB-EC"/>
</dbReference>
<evidence type="ECO:0000256" key="3">
    <source>
        <dbReference type="ARBA" id="ARBA00021096"/>
    </source>
</evidence>
<evidence type="ECO:0000256" key="15">
    <source>
        <dbReference type="ARBA" id="ARBA00049551"/>
    </source>
</evidence>
<keyword evidence="17" id="KW-0732">Signal</keyword>
<dbReference type="InterPro" id="IPR001516">
    <property type="entry name" value="Proton_antipo_N"/>
</dbReference>
<dbReference type="InterPro" id="IPR018393">
    <property type="entry name" value="NADHpl_OxRdtase_5_subgr"/>
</dbReference>
<accession>A0A411LAC5</accession>
<feature type="transmembrane region" description="Helical" evidence="16">
    <location>
        <begin position="237"/>
        <end position="258"/>
    </location>
</feature>
<evidence type="ECO:0000313" key="29">
    <source>
        <dbReference type="EMBL" id="QBE89416.1"/>
    </source>
</evidence>
<sequence>MTAILFHTSTLLTLVILLTPLLFKPSTKTATTTVKTACIVSLLPMLLLIDSGAKTITTNITWAQMTFNLSLSFMFDYYSTMFLPIALLITWSIMEFSSWYMASDPNLCKFSKHLLLFLIAMLTLTTANNMLQLFIGWEGVGIMSFLLIGWWHGRTAATTSALQAIIYNRVGDVGLILSMSWIAVEQNTWELHQMFSHQDTPTLPLLGLILAAAGKSAQFGLHPWLPAAMEGPTPVSALLHSSTMVVAGVFLLIRMHPLIQSNEIATSTCICLGALTTTFAALCALTQNDIKKIIAFSTLSQLGLMFLTIGLNQPELAFLHISTHAFFKAMLFLCSGSVIHALNNEQDIRKMGGMQKAMPITTTAMTLGSLALAGTPFLAGFYSKDAIIEAMTNSTLNAWALTLTMLATSLTAAYSLRLVLYIQMGTPRYPSQMQPTETHRSQTAPILRLAVGSILAGLVISSTMIPKQLQPTTMPLTVKLLALFATLTGLLVALDLVSQMHPTPRFYNNIYTKLSNFIFFNLVVHRAWPLKLLMLATAAMQLNDRMLYEAIGPELIKKLNTLVSTKTSAMQSGLIKAYLAAMLLLPLFVLSWTHLAHVAHPTLTHEPTLKQQM</sequence>
<dbReference type="EMBL" id="MK275670">
    <property type="protein sequence ID" value="QBE89293.1"/>
    <property type="molecule type" value="Genomic_DNA"/>
</dbReference>
<keyword evidence="5" id="KW-0679">Respiratory chain</keyword>
<keyword evidence="7" id="KW-0999">Mitochondrion inner membrane</keyword>
<dbReference type="GO" id="GO:0003954">
    <property type="term" value="F:NADH dehydrogenase activity"/>
    <property type="evidence" value="ECO:0007669"/>
    <property type="project" value="TreeGrafter"/>
</dbReference>
<dbReference type="Pfam" id="PF00662">
    <property type="entry name" value="Proton_antipo_N"/>
    <property type="match status" value="1"/>
</dbReference>
<evidence type="ECO:0000259" key="20">
    <source>
        <dbReference type="Pfam" id="PF06455"/>
    </source>
</evidence>
<keyword evidence="12 16" id="KW-0830">Ubiquinone</keyword>
<dbReference type="EMBL" id="MK275672">
    <property type="protein sequence ID" value="QBE89317.1"/>
    <property type="molecule type" value="Genomic_DNA"/>
</dbReference>
<dbReference type="EMBL" id="MK275674">
    <property type="protein sequence ID" value="QBE89341.1"/>
    <property type="molecule type" value="Genomic_DNA"/>
</dbReference>
<dbReference type="Pfam" id="PF00361">
    <property type="entry name" value="Proton_antipo_M"/>
    <property type="match status" value="1"/>
</dbReference>
<evidence type="ECO:0000313" key="22">
    <source>
        <dbReference type="EMBL" id="QBE89281.1"/>
    </source>
</evidence>
<feature type="transmembrane region" description="Helical" evidence="16">
    <location>
        <begin position="360"/>
        <end position="379"/>
    </location>
</feature>
<organism evidence="21">
    <name type="scientific">Tarentola mauritanica</name>
    <name type="common">Common wall gecko</name>
    <name type="synonym">Lacerta mauritanica</name>
    <dbReference type="NCBI Taxonomy" id="8569"/>
    <lineage>
        <taxon>Eukaryota</taxon>
        <taxon>Metazoa</taxon>
        <taxon>Chordata</taxon>
        <taxon>Craniata</taxon>
        <taxon>Vertebrata</taxon>
        <taxon>Euteleostomi</taxon>
        <taxon>Lepidosauria</taxon>
        <taxon>Squamata</taxon>
        <taxon>Bifurcata</taxon>
        <taxon>Gekkota</taxon>
        <taxon>Phyllodactylidae</taxon>
        <taxon>Tarentola</taxon>
    </lineage>
</organism>
<feature type="domain" description="NADH:quinone oxidoreductase/Mrp antiporter transmembrane" evidence="18">
    <location>
        <begin position="127"/>
        <end position="406"/>
    </location>
</feature>
<evidence type="ECO:0000256" key="14">
    <source>
        <dbReference type="ARBA" id="ARBA00023136"/>
    </source>
</evidence>
<evidence type="ECO:0000256" key="4">
    <source>
        <dbReference type="ARBA" id="ARBA00022448"/>
    </source>
</evidence>
<evidence type="ECO:0000256" key="5">
    <source>
        <dbReference type="ARBA" id="ARBA00022660"/>
    </source>
</evidence>
<dbReference type="EMBL" id="MK275682">
    <property type="protein sequence ID" value="QBE89428.1"/>
    <property type="molecule type" value="Genomic_DNA"/>
</dbReference>
<dbReference type="NCBIfam" id="TIGR01974">
    <property type="entry name" value="NDH_I_L"/>
    <property type="match status" value="1"/>
</dbReference>
<keyword evidence="13 16" id="KW-0496">Mitochondrion</keyword>
<dbReference type="EMBL" id="MK275681">
    <property type="protein sequence ID" value="QBE89416.1"/>
    <property type="molecule type" value="Genomic_DNA"/>
</dbReference>
<evidence type="ECO:0000259" key="19">
    <source>
        <dbReference type="Pfam" id="PF00662"/>
    </source>
</evidence>
<feature type="transmembrane region" description="Helical" evidence="16">
    <location>
        <begin position="81"/>
        <end position="102"/>
    </location>
</feature>
<keyword evidence="11 16" id="KW-0520">NAD</keyword>
<geneLocation type="mitochondrion" evidence="21"/>
<evidence type="ECO:0000313" key="24">
    <source>
        <dbReference type="EMBL" id="QBE89305.1"/>
    </source>
</evidence>
<dbReference type="InterPro" id="IPR001750">
    <property type="entry name" value="ND/Mrp_TM"/>
</dbReference>
<dbReference type="PANTHER" id="PTHR42829">
    <property type="entry name" value="NADH-UBIQUINONE OXIDOREDUCTASE CHAIN 5"/>
    <property type="match status" value="1"/>
</dbReference>
<dbReference type="EMBL" id="MK275673">
    <property type="protein sequence ID" value="QBE89329.1"/>
    <property type="molecule type" value="Genomic_DNA"/>
</dbReference>
<comment type="subcellular location">
    <subcellularLocation>
        <location evidence="1">Mitochondrion inner membrane</location>
        <topology evidence="1">Multi-pass membrane protein</topology>
    </subcellularLocation>
</comment>
<proteinExistence type="inferred from homology"/>
<evidence type="ECO:0000256" key="11">
    <source>
        <dbReference type="ARBA" id="ARBA00023027"/>
    </source>
</evidence>
<keyword evidence="14 16" id="KW-0472">Membrane</keyword>
<feature type="transmembrane region" description="Helical" evidence="16">
    <location>
        <begin position="293"/>
        <end position="311"/>
    </location>
</feature>
<evidence type="ECO:0000256" key="1">
    <source>
        <dbReference type="ARBA" id="ARBA00004448"/>
    </source>
</evidence>
<keyword evidence="6 16" id="KW-0812">Transmembrane</keyword>
<feature type="domain" description="NADH-Ubiquinone oxidoreductase (complex I) chain 5 N-terminal" evidence="19">
    <location>
        <begin position="62"/>
        <end position="110"/>
    </location>
</feature>
<dbReference type="EMBL" id="MK275671">
    <property type="protein sequence ID" value="QBE89305.1"/>
    <property type="molecule type" value="Genomic_DNA"/>
</dbReference>
<dbReference type="InterPro" id="IPR010934">
    <property type="entry name" value="NADH_DH_su5_C"/>
</dbReference>
<evidence type="ECO:0000313" key="25">
    <source>
        <dbReference type="EMBL" id="QBE89317.1"/>
    </source>
</evidence>
<keyword evidence="9" id="KW-0249">Electron transport</keyword>
<comment type="function">
    <text evidence="16">Core subunit of the mitochondrial membrane respiratory chain NADH dehydrogenase (Complex I) which catalyzes electron transfer from NADH through the respiratory chain, using ubiquinone as an electron acceptor. Essential for the catalytic activity and assembly of complex I.</text>
</comment>
<feature type="transmembrane region" description="Helical" evidence="16">
    <location>
        <begin position="204"/>
        <end position="225"/>
    </location>
</feature>
<feature type="transmembrane region" description="Helical" evidence="16">
    <location>
        <begin position="317"/>
        <end position="339"/>
    </location>
</feature>
<feature type="transmembrane region" description="Helical" evidence="16">
    <location>
        <begin position="114"/>
        <end position="131"/>
    </location>
</feature>
<evidence type="ECO:0000313" key="30">
    <source>
        <dbReference type="EMBL" id="QBE89428.1"/>
    </source>
</evidence>
<evidence type="ECO:0000256" key="9">
    <source>
        <dbReference type="ARBA" id="ARBA00022982"/>
    </source>
</evidence>
<feature type="transmembrane region" description="Helical" evidence="16">
    <location>
        <begin position="577"/>
        <end position="595"/>
    </location>
</feature>
<keyword evidence="8" id="KW-1278">Translocase</keyword>
<evidence type="ECO:0000313" key="21">
    <source>
        <dbReference type="EMBL" id="QBE89269.1"/>
    </source>
</evidence>
<evidence type="ECO:0000256" key="10">
    <source>
        <dbReference type="ARBA" id="ARBA00022989"/>
    </source>
</evidence>
<dbReference type="Pfam" id="PF06455">
    <property type="entry name" value="NADH5_C"/>
    <property type="match status" value="1"/>
</dbReference>
<gene>
    <name evidence="21" type="primary">ND5</name>
</gene>
<feature type="transmembrane region" description="Helical" evidence="16">
    <location>
        <begin position="33"/>
        <end position="49"/>
    </location>
</feature>
<evidence type="ECO:0000313" key="27">
    <source>
        <dbReference type="EMBL" id="QBE89341.1"/>
    </source>
</evidence>
<feature type="transmembrane region" description="Helical" evidence="16">
    <location>
        <begin position="264"/>
        <end position="286"/>
    </location>
</feature>
<feature type="transmembrane region" description="Helical" evidence="16">
    <location>
        <begin position="445"/>
        <end position="465"/>
    </location>
</feature>
<dbReference type="PANTHER" id="PTHR42829:SF2">
    <property type="entry name" value="NADH-UBIQUINONE OXIDOREDUCTASE CHAIN 5"/>
    <property type="match status" value="1"/>
</dbReference>
<dbReference type="EMBL" id="MK275668">
    <property type="protein sequence ID" value="QBE89269.1"/>
    <property type="molecule type" value="Genomic_DNA"/>
</dbReference>
<name>A0A411LAC5_TARMA</name>
<evidence type="ECO:0000259" key="18">
    <source>
        <dbReference type="Pfam" id="PF00361"/>
    </source>
</evidence>
<dbReference type="EMBL" id="MK275675">
    <property type="protein sequence ID" value="QBE89353.1"/>
    <property type="molecule type" value="Genomic_DNA"/>
</dbReference>
<dbReference type="GO" id="GO:0005743">
    <property type="term" value="C:mitochondrial inner membrane"/>
    <property type="evidence" value="ECO:0007669"/>
    <property type="project" value="UniProtKB-SubCell"/>
</dbReference>
<evidence type="ECO:0000256" key="13">
    <source>
        <dbReference type="ARBA" id="ARBA00023128"/>
    </source>
</evidence>
<feature type="transmembrane region" description="Helical" evidence="16">
    <location>
        <begin position="399"/>
        <end position="424"/>
    </location>
</feature>
<dbReference type="EC" id="7.1.1.2" evidence="2 16"/>
<evidence type="ECO:0000313" key="26">
    <source>
        <dbReference type="EMBL" id="QBE89329.1"/>
    </source>
</evidence>
<feature type="transmembrane region" description="Helical" evidence="16">
    <location>
        <begin position="477"/>
        <end position="497"/>
    </location>
</feature>
<keyword evidence="10 16" id="KW-1133">Transmembrane helix</keyword>
<protein>
    <recommendedName>
        <fullName evidence="3 16">NADH-ubiquinone oxidoreductase chain 5</fullName>
        <ecNumber evidence="2 16">7.1.1.2</ecNumber>
    </recommendedName>
</protein>
<feature type="domain" description="NADH dehydrogenase subunit 5 C-terminal" evidence="20">
    <location>
        <begin position="414"/>
        <end position="590"/>
    </location>
</feature>
<evidence type="ECO:0000256" key="12">
    <source>
        <dbReference type="ARBA" id="ARBA00023075"/>
    </source>
</evidence>
<keyword evidence="4 16" id="KW-0813">Transport</keyword>
<evidence type="ECO:0000313" key="31">
    <source>
        <dbReference type="EMBL" id="QBE89440.1"/>
    </source>
</evidence>
<evidence type="ECO:0000256" key="6">
    <source>
        <dbReference type="ARBA" id="ARBA00022692"/>
    </source>
</evidence>
<evidence type="ECO:0000256" key="8">
    <source>
        <dbReference type="ARBA" id="ARBA00022967"/>
    </source>
</evidence>
<evidence type="ECO:0000256" key="7">
    <source>
        <dbReference type="ARBA" id="ARBA00022792"/>
    </source>
</evidence>
<evidence type="ECO:0000256" key="2">
    <source>
        <dbReference type="ARBA" id="ARBA00012944"/>
    </source>
</evidence>
<reference evidence="21" key="1">
    <citation type="submission" date="2018-12" db="EMBL/GenBank/DDBJ databases">
        <title>Selection for background matching drives sympatric speciation in Wall Gecko.</title>
        <authorList>
            <person name="Fulgione D."/>
            <person name="Buglione M.M."/>
            <person name="Rippa D."/>
            <person name="Trapanese M."/>
            <person name="Petrelli S."/>
            <person name="Monti D.M."/>
            <person name="Aria M."/>
            <person name="Del Giudice R."/>
            <person name="Maselli V."/>
        </authorList>
    </citation>
    <scope>NUCLEOTIDE SEQUENCE</scope>
    <source>
        <strain evidence="21">1</strain>
        <strain evidence="29">14</strain>
        <strain evidence="30">15</strain>
        <strain evidence="31">16</strain>
        <strain evidence="22">2</strain>
        <strain evidence="23">3</strain>
        <strain evidence="24">4</strain>
        <strain evidence="25">5</strain>
        <strain evidence="26">6</strain>
        <strain evidence="27">7</strain>
        <strain evidence="28">8</strain>
        <tissue evidence="21">Muscle</tissue>
    </source>
</reference>
<feature type="chain" id="PRO_5033414375" description="NADH-ubiquinone oxidoreductase chain 5" evidence="17">
    <location>
        <begin position="30"/>
        <end position="613"/>
    </location>
</feature>
<evidence type="ECO:0000256" key="17">
    <source>
        <dbReference type="SAM" id="SignalP"/>
    </source>
</evidence>
<evidence type="ECO:0000313" key="28">
    <source>
        <dbReference type="EMBL" id="QBE89353.1"/>
    </source>
</evidence>
<dbReference type="EMBL" id="MK275669">
    <property type="protein sequence ID" value="QBE89281.1"/>
    <property type="molecule type" value="Genomic_DNA"/>
</dbReference>
<dbReference type="InterPro" id="IPR003945">
    <property type="entry name" value="NU5C-like"/>
</dbReference>
<comment type="catalytic activity">
    <reaction evidence="15 16">
        <text>a ubiquinone + NADH + 5 H(+)(in) = a ubiquinol + NAD(+) + 4 H(+)(out)</text>
        <dbReference type="Rhea" id="RHEA:29091"/>
        <dbReference type="Rhea" id="RHEA-COMP:9565"/>
        <dbReference type="Rhea" id="RHEA-COMP:9566"/>
        <dbReference type="ChEBI" id="CHEBI:15378"/>
        <dbReference type="ChEBI" id="CHEBI:16389"/>
        <dbReference type="ChEBI" id="CHEBI:17976"/>
        <dbReference type="ChEBI" id="CHEBI:57540"/>
        <dbReference type="ChEBI" id="CHEBI:57945"/>
        <dbReference type="EC" id="7.1.1.2"/>
    </reaction>
</comment>
<dbReference type="PRINTS" id="PR01434">
    <property type="entry name" value="NADHDHGNASE5"/>
</dbReference>
<comment type="similarity">
    <text evidence="16">Belongs to the complex I subunit 5 family.</text>
</comment>